<accession>A0A8J5W7G8</accession>
<keyword evidence="3" id="KW-1185">Reference proteome</keyword>
<protein>
    <submittedName>
        <fullName evidence="2">Uncharacterized protein</fullName>
    </submittedName>
</protein>
<evidence type="ECO:0000313" key="2">
    <source>
        <dbReference type="EMBL" id="KAG8084405.1"/>
    </source>
</evidence>
<evidence type="ECO:0000313" key="3">
    <source>
        <dbReference type="Proteomes" id="UP000729402"/>
    </source>
</evidence>
<sequence>MKEVFSNLLCHQDDLVEVLVNDSRPIQGCFNDVLDHLTPDLAIRASLLEATKARKEAVVAERTLLERVEAESSNASHELDRLRSRKDDLIMKLERTRAQIIEQEGVVVSLLTRVDA</sequence>
<reference evidence="2" key="1">
    <citation type="journal article" date="2021" name="bioRxiv">
        <title>Whole Genome Assembly and Annotation of Northern Wild Rice, Zizania palustris L., Supports a Whole Genome Duplication in the Zizania Genus.</title>
        <authorList>
            <person name="Haas M."/>
            <person name="Kono T."/>
            <person name="Macchietto M."/>
            <person name="Millas R."/>
            <person name="McGilp L."/>
            <person name="Shao M."/>
            <person name="Duquette J."/>
            <person name="Hirsch C.N."/>
            <person name="Kimball J."/>
        </authorList>
    </citation>
    <scope>NUCLEOTIDE SEQUENCE</scope>
    <source>
        <tissue evidence="2">Fresh leaf tissue</tissue>
    </source>
</reference>
<evidence type="ECO:0000256" key="1">
    <source>
        <dbReference type="SAM" id="Coils"/>
    </source>
</evidence>
<dbReference type="Proteomes" id="UP000729402">
    <property type="component" value="Unassembled WGS sequence"/>
</dbReference>
<dbReference type="AlphaFoldDB" id="A0A8J5W7G8"/>
<keyword evidence="1" id="KW-0175">Coiled coil</keyword>
<gene>
    <name evidence="2" type="ORF">GUJ93_ZPchr0010g10232</name>
</gene>
<name>A0A8J5W7G8_ZIZPA</name>
<dbReference type="EMBL" id="JAAALK010000082">
    <property type="protein sequence ID" value="KAG8084405.1"/>
    <property type="molecule type" value="Genomic_DNA"/>
</dbReference>
<organism evidence="2 3">
    <name type="scientific">Zizania palustris</name>
    <name type="common">Northern wild rice</name>
    <dbReference type="NCBI Taxonomy" id="103762"/>
    <lineage>
        <taxon>Eukaryota</taxon>
        <taxon>Viridiplantae</taxon>
        <taxon>Streptophyta</taxon>
        <taxon>Embryophyta</taxon>
        <taxon>Tracheophyta</taxon>
        <taxon>Spermatophyta</taxon>
        <taxon>Magnoliopsida</taxon>
        <taxon>Liliopsida</taxon>
        <taxon>Poales</taxon>
        <taxon>Poaceae</taxon>
        <taxon>BOP clade</taxon>
        <taxon>Oryzoideae</taxon>
        <taxon>Oryzeae</taxon>
        <taxon>Zizaniinae</taxon>
        <taxon>Zizania</taxon>
    </lineage>
</organism>
<proteinExistence type="predicted"/>
<reference evidence="2" key="2">
    <citation type="submission" date="2021-02" db="EMBL/GenBank/DDBJ databases">
        <authorList>
            <person name="Kimball J.A."/>
            <person name="Haas M.W."/>
            <person name="Macchietto M."/>
            <person name="Kono T."/>
            <person name="Duquette J."/>
            <person name="Shao M."/>
        </authorList>
    </citation>
    <scope>NUCLEOTIDE SEQUENCE</scope>
    <source>
        <tissue evidence="2">Fresh leaf tissue</tissue>
    </source>
</reference>
<feature type="coiled-coil region" evidence="1">
    <location>
        <begin position="65"/>
        <end position="99"/>
    </location>
</feature>
<comment type="caution">
    <text evidence="2">The sequence shown here is derived from an EMBL/GenBank/DDBJ whole genome shotgun (WGS) entry which is preliminary data.</text>
</comment>